<evidence type="ECO:0000313" key="2">
    <source>
        <dbReference type="EMBL" id="MCU6799691.1"/>
    </source>
</evidence>
<dbReference type="Gene3D" id="1.10.10.10">
    <property type="entry name" value="Winged helix-like DNA-binding domain superfamily/Winged helix DNA-binding domain"/>
    <property type="match status" value="1"/>
</dbReference>
<evidence type="ECO:0000259" key="1">
    <source>
        <dbReference type="Pfam" id="PF03551"/>
    </source>
</evidence>
<name>A0ABT2V080_9FIRM</name>
<dbReference type="PANTHER" id="PTHR33169:SF13">
    <property type="entry name" value="PADR-FAMILY TRANSCRIPTIONAL REGULATOR"/>
    <property type="match status" value="1"/>
</dbReference>
<dbReference type="PANTHER" id="PTHR33169">
    <property type="entry name" value="PADR-FAMILY TRANSCRIPTIONAL REGULATOR"/>
    <property type="match status" value="1"/>
</dbReference>
<feature type="domain" description="Transcription regulator PadR N-terminal" evidence="1">
    <location>
        <begin position="19"/>
        <end position="84"/>
    </location>
</feature>
<organism evidence="2 3">
    <name type="scientific">Alitiscatomonas aceti</name>
    <dbReference type="NCBI Taxonomy" id="2981724"/>
    <lineage>
        <taxon>Bacteria</taxon>
        <taxon>Bacillati</taxon>
        <taxon>Bacillota</taxon>
        <taxon>Clostridia</taxon>
        <taxon>Lachnospirales</taxon>
        <taxon>Lachnospiraceae</taxon>
        <taxon>Alitiscatomonas</taxon>
    </lineage>
</organism>
<proteinExistence type="predicted"/>
<dbReference type="InterPro" id="IPR052509">
    <property type="entry name" value="Metal_resp_DNA-bind_regulator"/>
</dbReference>
<dbReference type="SUPFAM" id="SSF46785">
    <property type="entry name" value="Winged helix' DNA-binding domain"/>
    <property type="match status" value="1"/>
</dbReference>
<protein>
    <submittedName>
        <fullName evidence="2">PadR family transcriptional regulator</fullName>
    </submittedName>
</protein>
<dbReference type="InterPro" id="IPR036388">
    <property type="entry name" value="WH-like_DNA-bd_sf"/>
</dbReference>
<dbReference type="Pfam" id="PF03551">
    <property type="entry name" value="PadR"/>
    <property type="match status" value="1"/>
</dbReference>
<dbReference type="Proteomes" id="UP001652395">
    <property type="component" value="Unassembled WGS sequence"/>
</dbReference>
<comment type="caution">
    <text evidence="2">The sequence shown here is derived from an EMBL/GenBank/DDBJ whole genome shotgun (WGS) entry which is preliminary data.</text>
</comment>
<dbReference type="EMBL" id="JAOQJF010000010">
    <property type="protein sequence ID" value="MCU6799691.1"/>
    <property type="molecule type" value="Genomic_DNA"/>
</dbReference>
<dbReference type="RefSeq" id="WP_022273215.1">
    <property type="nucleotide sequence ID" value="NZ_JAOQJF010000010.1"/>
</dbReference>
<sequence length="126" mass="14393">MAREKFHTLTEQMFYVLLCLDEECCGTDILDRVPSMTGGRVTVGSGTLYNLLEQFSEAGMIRETKVEGRRRSYLLTDAGRERLGREYERICAQARDYQEIFGNRKAEREVLDTGWEGPMTGKEALA</sequence>
<keyword evidence="3" id="KW-1185">Reference proteome</keyword>
<reference evidence="2 3" key="1">
    <citation type="journal article" date="2021" name="ISME Commun">
        <title>Automated analysis of genomic sequences facilitates high-throughput and comprehensive description of bacteria.</title>
        <authorList>
            <person name="Hitch T.C.A."/>
        </authorList>
    </citation>
    <scope>NUCLEOTIDE SEQUENCE [LARGE SCALE GENOMIC DNA]</scope>
    <source>
        <strain evidence="3">f_CCE</strain>
    </source>
</reference>
<accession>A0ABT2V080</accession>
<dbReference type="InterPro" id="IPR036390">
    <property type="entry name" value="WH_DNA-bd_sf"/>
</dbReference>
<evidence type="ECO:0000313" key="3">
    <source>
        <dbReference type="Proteomes" id="UP001652395"/>
    </source>
</evidence>
<dbReference type="InterPro" id="IPR005149">
    <property type="entry name" value="Tscrpt_reg_PadR_N"/>
</dbReference>
<gene>
    <name evidence="2" type="ORF">OCV69_07055</name>
</gene>